<accession>A0A0E9Q1R4</accession>
<reference evidence="1" key="1">
    <citation type="submission" date="2014-11" db="EMBL/GenBank/DDBJ databases">
        <authorList>
            <person name="Amaro Gonzalez C."/>
        </authorList>
    </citation>
    <scope>NUCLEOTIDE SEQUENCE</scope>
</reference>
<sequence>MGHHGDWRILPSTPLKATTGVL</sequence>
<name>A0A0E9Q1R4_ANGAN</name>
<reference evidence="1" key="2">
    <citation type="journal article" date="2015" name="Fish Shellfish Immunol.">
        <title>Early steps in the European eel (Anguilla anguilla)-Vibrio vulnificus interaction in the gills: Role of the RtxA13 toxin.</title>
        <authorList>
            <person name="Callol A."/>
            <person name="Pajuelo D."/>
            <person name="Ebbesson L."/>
            <person name="Teles M."/>
            <person name="MacKenzie S."/>
            <person name="Amaro C."/>
        </authorList>
    </citation>
    <scope>NUCLEOTIDE SEQUENCE</scope>
</reference>
<proteinExistence type="predicted"/>
<evidence type="ECO:0000313" key="1">
    <source>
        <dbReference type="EMBL" id="JAH10250.1"/>
    </source>
</evidence>
<dbReference type="AlphaFoldDB" id="A0A0E9Q1R4"/>
<protein>
    <submittedName>
        <fullName evidence="1">Uncharacterized protein</fullName>
    </submittedName>
</protein>
<dbReference type="EMBL" id="GBXM01098327">
    <property type="protein sequence ID" value="JAH10250.1"/>
    <property type="molecule type" value="Transcribed_RNA"/>
</dbReference>
<organism evidence="1">
    <name type="scientific">Anguilla anguilla</name>
    <name type="common">European freshwater eel</name>
    <name type="synonym">Muraena anguilla</name>
    <dbReference type="NCBI Taxonomy" id="7936"/>
    <lineage>
        <taxon>Eukaryota</taxon>
        <taxon>Metazoa</taxon>
        <taxon>Chordata</taxon>
        <taxon>Craniata</taxon>
        <taxon>Vertebrata</taxon>
        <taxon>Euteleostomi</taxon>
        <taxon>Actinopterygii</taxon>
        <taxon>Neopterygii</taxon>
        <taxon>Teleostei</taxon>
        <taxon>Anguilliformes</taxon>
        <taxon>Anguillidae</taxon>
        <taxon>Anguilla</taxon>
    </lineage>
</organism>